<name>A0A2N9K8Q1_9LACO</name>
<evidence type="ECO:0000256" key="2">
    <source>
        <dbReference type="ARBA" id="ARBA00022676"/>
    </source>
</evidence>
<dbReference type="Pfam" id="PF02485">
    <property type="entry name" value="Branch"/>
    <property type="match status" value="1"/>
</dbReference>
<keyword evidence="5" id="KW-0325">Glycoprotein</keyword>
<dbReference type="Proteomes" id="UP000237923">
    <property type="component" value="Unassembled WGS sequence"/>
</dbReference>
<reference evidence="6 9" key="1">
    <citation type="submission" date="2018-02" db="EMBL/GenBank/DDBJ databases">
        <authorList>
            <person name="Rodrigo-Torres L."/>
            <person name="Arahal R. D."/>
            <person name="Lucena T."/>
        </authorList>
    </citation>
    <scope>NUCLEOTIDE SEQUENCE [LARGE SCALE GENOMIC DNA]</scope>
    <source>
        <strain evidence="6 9">CECT 8486</strain>
    </source>
</reference>
<evidence type="ECO:0000256" key="5">
    <source>
        <dbReference type="ARBA" id="ARBA00023180"/>
    </source>
</evidence>
<keyword evidence="9" id="KW-1185">Reference proteome</keyword>
<evidence type="ECO:0000313" key="6">
    <source>
        <dbReference type="EMBL" id="SPD91172.1"/>
    </source>
</evidence>
<dbReference type="GO" id="GO:0016757">
    <property type="term" value="F:glycosyltransferase activity"/>
    <property type="evidence" value="ECO:0007669"/>
    <property type="project" value="UniProtKB-KW"/>
</dbReference>
<evidence type="ECO:0000313" key="7">
    <source>
        <dbReference type="EMBL" id="SPE06397.1"/>
    </source>
</evidence>
<dbReference type="InterPro" id="IPR003406">
    <property type="entry name" value="Glyco_trans_14"/>
</dbReference>
<evidence type="ECO:0000313" key="8">
    <source>
        <dbReference type="Proteomes" id="UP000237923"/>
    </source>
</evidence>
<evidence type="ECO:0000256" key="3">
    <source>
        <dbReference type="ARBA" id="ARBA00022679"/>
    </source>
</evidence>
<comment type="subcellular location">
    <subcellularLocation>
        <location evidence="1">Membrane</location>
        <topology evidence="1">Single-pass type II membrane protein</topology>
    </subcellularLocation>
</comment>
<organism evidence="7 8">
    <name type="scientific">Leuconostoc suionicum</name>
    <dbReference type="NCBI Taxonomy" id="1511761"/>
    <lineage>
        <taxon>Bacteria</taxon>
        <taxon>Bacillati</taxon>
        <taxon>Bacillota</taxon>
        <taxon>Bacilli</taxon>
        <taxon>Lactobacillales</taxon>
        <taxon>Lactobacillaceae</taxon>
        <taxon>Leuconostoc</taxon>
    </lineage>
</organism>
<keyword evidence="3" id="KW-0808">Transferase</keyword>
<dbReference type="Proteomes" id="UP000239237">
    <property type="component" value="Unassembled WGS sequence"/>
</dbReference>
<keyword evidence="4" id="KW-0472">Membrane</keyword>
<sequence>MNNLILNILIYIHFDKERVNNQLLKEIVNYAESSKIVVISTQKVTLGAPSVMKAEFDLLELAYKSSNYKNFHLISGQDLALKTAKKYMFF</sequence>
<dbReference type="EMBL" id="OKQR01000001">
    <property type="protein sequence ID" value="SPD91172.1"/>
    <property type="molecule type" value="Genomic_DNA"/>
</dbReference>
<evidence type="ECO:0000256" key="4">
    <source>
        <dbReference type="ARBA" id="ARBA00023136"/>
    </source>
</evidence>
<gene>
    <name evidence="6" type="ORF">LES8486_00143</name>
    <name evidence="7" type="ORF">LES9216_00290</name>
</gene>
<keyword evidence="2" id="KW-0328">Glycosyltransferase</keyword>
<dbReference type="AlphaFoldDB" id="A0A2N9K8Q1"/>
<protein>
    <submittedName>
        <fullName evidence="7">Core-2/I-Branching enzyme</fullName>
    </submittedName>
</protein>
<dbReference type="GO" id="GO:0016020">
    <property type="term" value="C:membrane"/>
    <property type="evidence" value="ECO:0007669"/>
    <property type="project" value="UniProtKB-SubCell"/>
</dbReference>
<evidence type="ECO:0000256" key="1">
    <source>
        <dbReference type="ARBA" id="ARBA00004606"/>
    </source>
</evidence>
<accession>A0A2N9K8Q1</accession>
<reference evidence="7 8" key="2">
    <citation type="submission" date="2018-02" db="EMBL/GenBank/DDBJ databases">
        <authorList>
            <person name="Cohen D.B."/>
            <person name="Kent A.D."/>
        </authorList>
    </citation>
    <scope>NUCLEOTIDE SEQUENCE [LARGE SCALE GENOMIC DNA]</scope>
    <source>
        <strain evidence="7 8">CECT 9216</strain>
    </source>
</reference>
<dbReference type="EMBL" id="OKQU01000001">
    <property type="protein sequence ID" value="SPE06397.1"/>
    <property type="molecule type" value="Genomic_DNA"/>
</dbReference>
<evidence type="ECO:0000313" key="9">
    <source>
        <dbReference type="Proteomes" id="UP000239237"/>
    </source>
</evidence>
<proteinExistence type="predicted"/>